<keyword evidence="3" id="KW-1185">Reference proteome</keyword>
<dbReference type="Proteomes" id="UP000475862">
    <property type="component" value="Unassembled WGS sequence"/>
</dbReference>
<comment type="caution">
    <text evidence="2">The sequence shown here is derived from an EMBL/GenBank/DDBJ whole genome shotgun (WGS) entry which is preliminary data.</text>
</comment>
<feature type="compositionally biased region" description="Basic residues" evidence="1">
    <location>
        <begin position="55"/>
        <end position="67"/>
    </location>
</feature>
<feature type="compositionally biased region" description="Basic and acidic residues" evidence="1">
    <location>
        <begin position="115"/>
        <end position="129"/>
    </location>
</feature>
<reference evidence="2 3" key="1">
    <citation type="submission" date="2019-08" db="EMBL/GenBank/DDBJ databases">
        <title>The genome of the soybean aphid Biotype 1, its phylome, world population structure and adaptation to the North American continent.</title>
        <authorList>
            <person name="Giordano R."/>
            <person name="Donthu R.K."/>
            <person name="Hernandez A.G."/>
            <person name="Wright C.L."/>
            <person name="Zimin A.V."/>
        </authorList>
    </citation>
    <scope>NUCLEOTIDE SEQUENCE [LARGE SCALE GENOMIC DNA]</scope>
    <source>
        <tissue evidence="2">Whole aphids</tissue>
    </source>
</reference>
<sequence length="182" mass="21196">HQYFFHSAIQTSFTFLYFVFLRKITDTTRQADARTYTIIKKYRNSHIYMMSFKKHMSAKEKRDRKKNQTSNGGIGGHSTSTTFDTNHHTWPNILESENRRTRNGHLPIKNISSKEINKVESTIKDDKTNRSTQPNNNDQLKTRDSSHDCKPLPILVVCGSTVGNPAKKKQERFHIVQFTYIC</sequence>
<evidence type="ECO:0000313" key="3">
    <source>
        <dbReference type="Proteomes" id="UP000475862"/>
    </source>
</evidence>
<protein>
    <submittedName>
        <fullName evidence="2">Uncharacterized protein</fullName>
    </submittedName>
</protein>
<name>A0A6G0TGG5_APHGL</name>
<dbReference type="AlphaFoldDB" id="A0A6G0TGG5"/>
<gene>
    <name evidence="2" type="ORF">AGLY_009655</name>
</gene>
<organism evidence="2 3">
    <name type="scientific">Aphis glycines</name>
    <name type="common">Soybean aphid</name>
    <dbReference type="NCBI Taxonomy" id="307491"/>
    <lineage>
        <taxon>Eukaryota</taxon>
        <taxon>Metazoa</taxon>
        <taxon>Ecdysozoa</taxon>
        <taxon>Arthropoda</taxon>
        <taxon>Hexapoda</taxon>
        <taxon>Insecta</taxon>
        <taxon>Pterygota</taxon>
        <taxon>Neoptera</taxon>
        <taxon>Paraneoptera</taxon>
        <taxon>Hemiptera</taxon>
        <taxon>Sternorrhyncha</taxon>
        <taxon>Aphidomorpha</taxon>
        <taxon>Aphidoidea</taxon>
        <taxon>Aphididae</taxon>
        <taxon>Aphidini</taxon>
        <taxon>Aphis</taxon>
        <taxon>Aphis</taxon>
    </lineage>
</organism>
<proteinExistence type="predicted"/>
<feature type="region of interest" description="Disordered" evidence="1">
    <location>
        <begin position="55"/>
        <end position="146"/>
    </location>
</feature>
<dbReference type="EMBL" id="VYZN01000038">
    <property type="protein sequence ID" value="KAE9532574.1"/>
    <property type="molecule type" value="Genomic_DNA"/>
</dbReference>
<dbReference type="OrthoDB" id="10310154at2759"/>
<evidence type="ECO:0000256" key="1">
    <source>
        <dbReference type="SAM" id="MobiDB-lite"/>
    </source>
</evidence>
<feature type="compositionally biased region" description="Polar residues" evidence="1">
    <location>
        <begin position="130"/>
        <end position="139"/>
    </location>
</feature>
<evidence type="ECO:0000313" key="2">
    <source>
        <dbReference type="EMBL" id="KAE9532574.1"/>
    </source>
</evidence>
<accession>A0A6G0TGG5</accession>
<feature type="non-terminal residue" evidence="2">
    <location>
        <position position="1"/>
    </location>
</feature>